<comment type="similarity">
    <text evidence="1">Belongs to the MYG1 family.</text>
</comment>
<dbReference type="Proteomes" id="UP001642520">
    <property type="component" value="Unassembled WGS sequence"/>
</dbReference>
<name>A0ABP1NLW3_XYLVO</name>
<dbReference type="EMBL" id="CAXAJV020001292">
    <property type="protein sequence ID" value="CAL7942025.1"/>
    <property type="molecule type" value="Genomic_DNA"/>
</dbReference>
<protein>
    <submittedName>
        <fullName evidence="2">Uncharacterized protein</fullName>
    </submittedName>
</protein>
<accession>A0ABP1NLW3</accession>
<reference evidence="2 3" key="1">
    <citation type="submission" date="2024-08" db="EMBL/GenBank/DDBJ databases">
        <authorList>
            <person name="Will J Nash"/>
            <person name="Angela Man"/>
            <person name="Seanna McTaggart"/>
            <person name="Kendall Baker"/>
            <person name="Tom Barker"/>
            <person name="Leah Catchpole"/>
            <person name="Alex Durrant"/>
            <person name="Karim Gharbi"/>
            <person name="Naomi Irish"/>
            <person name="Gemy Kaithakottil"/>
            <person name="Debby Ku"/>
            <person name="Aaliyah Providence"/>
            <person name="Felix Shaw"/>
            <person name="David Swarbreck"/>
            <person name="Chris Watkins"/>
            <person name="Ann M. McCartney"/>
            <person name="Giulio Formenti"/>
            <person name="Alice Mouton"/>
            <person name="Noel Vella"/>
            <person name="Bjorn M von Reumont"/>
            <person name="Adriana Vella"/>
            <person name="Wilfried Haerty"/>
        </authorList>
    </citation>
    <scope>NUCLEOTIDE SEQUENCE [LARGE SCALE GENOMIC DNA]</scope>
</reference>
<keyword evidence="3" id="KW-1185">Reference proteome</keyword>
<evidence type="ECO:0000256" key="1">
    <source>
        <dbReference type="ARBA" id="ARBA00010105"/>
    </source>
</evidence>
<dbReference type="Pfam" id="PF03690">
    <property type="entry name" value="MYG1_exonuc"/>
    <property type="match status" value="1"/>
</dbReference>
<organism evidence="2 3">
    <name type="scientific">Xylocopa violacea</name>
    <name type="common">Violet carpenter bee</name>
    <name type="synonym">Apis violacea</name>
    <dbReference type="NCBI Taxonomy" id="135666"/>
    <lineage>
        <taxon>Eukaryota</taxon>
        <taxon>Metazoa</taxon>
        <taxon>Ecdysozoa</taxon>
        <taxon>Arthropoda</taxon>
        <taxon>Hexapoda</taxon>
        <taxon>Insecta</taxon>
        <taxon>Pterygota</taxon>
        <taxon>Neoptera</taxon>
        <taxon>Endopterygota</taxon>
        <taxon>Hymenoptera</taxon>
        <taxon>Apocrita</taxon>
        <taxon>Aculeata</taxon>
        <taxon>Apoidea</taxon>
        <taxon>Anthophila</taxon>
        <taxon>Apidae</taxon>
        <taxon>Xylocopa</taxon>
        <taxon>Xylocopa</taxon>
    </lineage>
</organism>
<proteinExistence type="inferred from homology"/>
<evidence type="ECO:0000313" key="3">
    <source>
        <dbReference type="Proteomes" id="UP001642520"/>
    </source>
</evidence>
<evidence type="ECO:0000313" key="2">
    <source>
        <dbReference type="EMBL" id="CAL7942025.1"/>
    </source>
</evidence>
<dbReference type="PANTHER" id="PTHR11215">
    <property type="entry name" value="METAL DEPENDENT HYDROLASE - RELATED"/>
    <property type="match status" value="1"/>
</dbReference>
<sequence length="363" mass="41412">MIIKEFSGRILRHFTKLFTPPDNITYKSLRFSTMTETVKIGTHSGTFHCDEALACFMLKSLPRYKDATIVRSRDQTVLDTCDIVVDVGGEYNPSKHRYDHHMRDFNESVSTVIKKPGYNWQIKLSSAGLIYCHFGHEVIKQMIPQASDSVVEIIFKKIYDTLMKEVDGIDNGVPMYSEEPTYRIVTDLSSRVKFLNPPWNSKDVDVDQQFLKAVELTGQEFVRHVNYAADVWLPARSIVQDAIAKRFEVDPSGEIIELSDGVPWVEHLFAIEKEQNIQPPLKLVIYKDVSYRIRSIPVEPGSFECRLPLPKAWAGLRNQQLVESCGIKGAVFVHTKRFIGGNETREGAIAMARKTLELEKSIR</sequence>
<comment type="caution">
    <text evidence="2">The sequence shown here is derived from an EMBL/GenBank/DDBJ whole genome shotgun (WGS) entry which is preliminary data.</text>
</comment>
<dbReference type="InterPro" id="IPR003226">
    <property type="entry name" value="MYG1_exonuclease"/>
</dbReference>
<gene>
    <name evidence="2" type="ORF">XYLVIOL_LOCUS5326</name>
</gene>
<dbReference type="PANTHER" id="PTHR11215:SF1">
    <property type="entry name" value="MYG1 EXONUCLEASE"/>
    <property type="match status" value="1"/>
</dbReference>